<evidence type="ECO:0000259" key="22">
    <source>
        <dbReference type="PROSITE" id="PS50110"/>
    </source>
</evidence>
<dbReference type="GO" id="GO:0005524">
    <property type="term" value="F:ATP binding"/>
    <property type="evidence" value="ECO:0007669"/>
    <property type="project" value="UniProtKB-KW"/>
</dbReference>
<evidence type="ECO:0000256" key="17">
    <source>
        <dbReference type="PROSITE-ProRule" id="PRU00169"/>
    </source>
</evidence>
<evidence type="ECO:0000256" key="6">
    <source>
        <dbReference type="ARBA" id="ARBA00022679"/>
    </source>
</evidence>
<dbReference type="EMBL" id="JAAGRR010000058">
    <property type="protein sequence ID" value="NDY42456.1"/>
    <property type="molecule type" value="Genomic_DNA"/>
</dbReference>
<comment type="subunit">
    <text evidence="14">At low DSF concentrations, interacts with RpfF.</text>
</comment>
<dbReference type="SMART" id="SM00073">
    <property type="entry name" value="HPT"/>
    <property type="match status" value="1"/>
</dbReference>
<evidence type="ECO:0000259" key="23">
    <source>
        <dbReference type="PROSITE" id="PS50885"/>
    </source>
</evidence>
<dbReference type="SUPFAM" id="SSF47226">
    <property type="entry name" value="Histidine-containing phosphotransfer domain, HPT domain"/>
    <property type="match status" value="1"/>
</dbReference>
<keyword evidence="7 20" id="KW-0812">Transmembrane</keyword>
<dbReference type="InterPro" id="IPR036641">
    <property type="entry name" value="HPT_dom_sf"/>
</dbReference>
<dbReference type="GO" id="GO:0005886">
    <property type="term" value="C:plasma membrane"/>
    <property type="evidence" value="ECO:0007669"/>
    <property type="project" value="UniProtKB-SubCell"/>
</dbReference>
<dbReference type="InterPro" id="IPR008207">
    <property type="entry name" value="Sig_transdc_His_kin_Hpt_dom"/>
</dbReference>
<dbReference type="SMART" id="SM00448">
    <property type="entry name" value="REC"/>
    <property type="match status" value="1"/>
</dbReference>
<keyword evidence="4" id="KW-1003">Cell membrane</keyword>
<dbReference type="Gene3D" id="6.10.340.10">
    <property type="match status" value="1"/>
</dbReference>
<evidence type="ECO:0000256" key="19">
    <source>
        <dbReference type="SAM" id="MobiDB-lite"/>
    </source>
</evidence>
<keyword evidence="10" id="KW-0067">ATP-binding</keyword>
<dbReference type="PANTHER" id="PTHR45339">
    <property type="entry name" value="HYBRID SIGNAL TRANSDUCTION HISTIDINE KINASE J"/>
    <property type="match status" value="1"/>
</dbReference>
<dbReference type="InterPro" id="IPR001789">
    <property type="entry name" value="Sig_transdc_resp-reg_receiver"/>
</dbReference>
<dbReference type="Gene3D" id="1.10.287.130">
    <property type="match status" value="1"/>
</dbReference>
<dbReference type="PROSITE" id="PS50894">
    <property type="entry name" value="HPT"/>
    <property type="match status" value="1"/>
</dbReference>
<dbReference type="InterPro" id="IPR011006">
    <property type="entry name" value="CheY-like_superfamily"/>
</dbReference>
<evidence type="ECO:0000256" key="12">
    <source>
        <dbReference type="ARBA" id="ARBA00023012"/>
    </source>
</evidence>
<keyword evidence="13 20" id="KW-0472">Membrane</keyword>
<dbReference type="Gene3D" id="3.30.565.10">
    <property type="entry name" value="Histidine kinase-like ATPase, C-terminal domain"/>
    <property type="match status" value="1"/>
</dbReference>
<dbReference type="PROSITE" id="PS50110">
    <property type="entry name" value="RESPONSE_REGULATORY"/>
    <property type="match status" value="1"/>
</dbReference>
<dbReference type="FunFam" id="3.30.565.10:FF:000010">
    <property type="entry name" value="Sensor histidine kinase RcsC"/>
    <property type="match status" value="1"/>
</dbReference>
<dbReference type="SUPFAM" id="SSF55874">
    <property type="entry name" value="ATPase domain of HSP90 chaperone/DNA topoisomerase II/histidine kinase"/>
    <property type="match status" value="1"/>
</dbReference>
<dbReference type="SUPFAM" id="SSF52172">
    <property type="entry name" value="CheY-like"/>
    <property type="match status" value="1"/>
</dbReference>
<sequence>MVAFRDLSLKKKLTLLMVGTSCLVLLVAAAAFTATRWFTFERELAENLSGLARLTALNSAPALVFDDPKTARENLAAFSADPHVTAAALYDADGAPFATYLRSGETPDILPRRMTPSNAEGDLRPYLVREGRMELALPVTLDGERVGTVWIQSDLGRLTSGLWWFGGVALAILLASAFLAYLLSARLQEVISRPILGLLHTMKAVQESGDFSIRMEKAGGDELGTLVEGFNDMLMELERRDRELQRHREELEKQVAVRTAELTMANQELEQVIMELREAKEAAEEASRAKSRFLANMSHEIRTPMNGVLGMTELLLDTRLTPEQADFARTVKESAESLLRVINDILDFSKIEAGRLELEHRPFELRAHLDRVVRLFSERAKEKGLVLRASVAPDVPDRLVGDAGRLRQVLVNLVGNAVKFTDRGAVDIEVKTIQSPGGGANTVHLYVAVTDTGIGIPPHARKNLFHPFTQADDSATREHGGTGLGLAIAKQLVEMMGGEIGVESQYGKGSTFWFTLRLQEPAQAGQEPAPDEPDREPPPAAGPRTQFQARVLLAEDNPINQEVARLILEKLGCTVDVATNGLEALKAVRERRYDLIFMDCQMPELDGYEAARVLRERERVEAARAGGPDRPPRIPVIALTAHALDGDRERCLAAGMDDYLSKPFGMDQLREILERWLAPGTAADAGPRPAPAEQEETREEEDVVLDQTALENIRSLQREGEPDVLTKVIDIYLDNTPKLLEDLRAAVEAGDPPAMTRAAHTLKSSSANLGATRLAALCKELEETGRQGSLGDARRRLGEIEAEAGRVAEALARLRRPGEEAAG</sequence>
<evidence type="ECO:0000313" key="25">
    <source>
        <dbReference type="EMBL" id="NDY42456.1"/>
    </source>
</evidence>
<dbReference type="GO" id="GO:0000155">
    <property type="term" value="F:phosphorelay sensor kinase activity"/>
    <property type="evidence" value="ECO:0007669"/>
    <property type="project" value="InterPro"/>
</dbReference>
<keyword evidence="18" id="KW-0175">Coiled coil</keyword>
<dbReference type="PROSITE" id="PS50885">
    <property type="entry name" value="HAMP"/>
    <property type="match status" value="1"/>
</dbReference>
<feature type="coiled-coil region" evidence="18">
    <location>
        <begin position="230"/>
        <end position="296"/>
    </location>
</feature>
<keyword evidence="26" id="KW-1185">Reference proteome</keyword>
<feature type="domain" description="HAMP" evidence="23">
    <location>
        <begin position="189"/>
        <end position="242"/>
    </location>
</feature>
<dbReference type="PROSITE" id="PS50109">
    <property type="entry name" value="HIS_KIN"/>
    <property type="match status" value="1"/>
</dbReference>
<dbReference type="SMART" id="SM00387">
    <property type="entry name" value="HATPase_c"/>
    <property type="match status" value="1"/>
</dbReference>
<feature type="region of interest" description="Disordered" evidence="19">
    <location>
        <begin position="522"/>
        <end position="543"/>
    </location>
</feature>
<evidence type="ECO:0000256" key="4">
    <source>
        <dbReference type="ARBA" id="ARBA00022475"/>
    </source>
</evidence>
<reference evidence="25 26" key="1">
    <citation type="submission" date="2020-02" db="EMBL/GenBank/DDBJ databases">
        <title>Comparative genomics of sulfur disproportionating microorganisms.</title>
        <authorList>
            <person name="Ward L.M."/>
            <person name="Bertran E."/>
            <person name="Johnston D.T."/>
        </authorList>
    </citation>
    <scope>NUCLEOTIDE SEQUENCE [LARGE SCALE GENOMIC DNA]</scope>
    <source>
        <strain evidence="25 26">DSM 100025</strain>
    </source>
</reference>
<evidence type="ECO:0000256" key="7">
    <source>
        <dbReference type="ARBA" id="ARBA00022692"/>
    </source>
</evidence>
<evidence type="ECO:0000256" key="15">
    <source>
        <dbReference type="ARBA" id="ARBA00068150"/>
    </source>
</evidence>
<evidence type="ECO:0000256" key="16">
    <source>
        <dbReference type="PROSITE-ProRule" id="PRU00110"/>
    </source>
</evidence>
<dbReference type="Pfam" id="PF01627">
    <property type="entry name" value="Hpt"/>
    <property type="match status" value="1"/>
</dbReference>
<dbReference type="SMART" id="SM00304">
    <property type="entry name" value="HAMP"/>
    <property type="match status" value="1"/>
</dbReference>
<dbReference type="AlphaFoldDB" id="A0A6N9TVD4"/>
<dbReference type="SUPFAM" id="SSF47384">
    <property type="entry name" value="Homodimeric domain of signal transducing histidine kinase"/>
    <property type="match status" value="1"/>
</dbReference>
<feature type="domain" description="Response regulatory" evidence="22">
    <location>
        <begin position="550"/>
        <end position="677"/>
    </location>
</feature>
<dbReference type="CDD" id="cd00082">
    <property type="entry name" value="HisKA"/>
    <property type="match status" value="1"/>
</dbReference>
<dbReference type="Proteomes" id="UP000469346">
    <property type="component" value="Unassembled WGS sequence"/>
</dbReference>
<dbReference type="Pfam" id="PF02518">
    <property type="entry name" value="HATPase_c"/>
    <property type="match status" value="1"/>
</dbReference>
<evidence type="ECO:0000313" key="26">
    <source>
        <dbReference type="Proteomes" id="UP000469346"/>
    </source>
</evidence>
<dbReference type="InterPro" id="IPR003594">
    <property type="entry name" value="HATPase_dom"/>
</dbReference>
<dbReference type="SMART" id="SM00388">
    <property type="entry name" value="HisKA"/>
    <property type="match status" value="1"/>
</dbReference>
<protein>
    <recommendedName>
        <fullName evidence="15">Sensory/regulatory protein RpfC</fullName>
        <ecNumber evidence="3">2.7.13.3</ecNumber>
    </recommendedName>
</protein>
<keyword evidence="12" id="KW-0902">Two-component regulatory system</keyword>
<comment type="subcellular location">
    <subcellularLocation>
        <location evidence="2">Cell membrane</location>
        <topology evidence="2">Multi-pass membrane protein</topology>
    </subcellularLocation>
</comment>
<keyword evidence="5 17" id="KW-0597">Phosphoprotein</keyword>
<dbReference type="InterPro" id="IPR036097">
    <property type="entry name" value="HisK_dim/P_sf"/>
</dbReference>
<comment type="caution">
    <text evidence="25">The sequence shown here is derived from an EMBL/GenBank/DDBJ whole genome shotgun (WGS) entry which is preliminary data.</text>
</comment>
<dbReference type="RefSeq" id="WP_163298596.1">
    <property type="nucleotide sequence ID" value="NZ_JAAGRR010000058.1"/>
</dbReference>
<dbReference type="InterPro" id="IPR003660">
    <property type="entry name" value="HAMP_dom"/>
</dbReference>
<comment type="catalytic activity">
    <reaction evidence="1">
        <text>ATP + protein L-histidine = ADP + protein N-phospho-L-histidine.</text>
        <dbReference type="EC" id="2.7.13.3"/>
    </reaction>
</comment>
<evidence type="ECO:0000256" key="11">
    <source>
        <dbReference type="ARBA" id="ARBA00022989"/>
    </source>
</evidence>
<dbReference type="PANTHER" id="PTHR45339:SF1">
    <property type="entry name" value="HYBRID SIGNAL TRANSDUCTION HISTIDINE KINASE J"/>
    <property type="match status" value="1"/>
</dbReference>
<evidence type="ECO:0000259" key="24">
    <source>
        <dbReference type="PROSITE" id="PS50894"/>
    </source>
</evidence>
<dbReference type="Gene3D" id="1.20.120.160">
    <property type="entry name" value="HPT domain"/>
    <property type="match status" value="1"/>
</dbReference>
<gene>
    <name evidence="25" type="ORF">G3N55_06320</name>
</gene>
<evidence type="ECO:0000256" key="2">
    <source>
        <dbReference type="ARBA" id="ARBA00004651"/>
    </source>
</evidence>
<dbReference type="Pfam" id="PF17152">
    <property type="entry name" value="CHASE8"/>
    <property type="match status" value="1"/>
</dbReference>
<evidence type="ECO:0000259" key="21">
    <source>
        <dbReference type="PROSITE" id="PS50109"/>
    </source>
</evidence>
<accession>A0A6N9TVD4</accession>
<dbReference type="CDD" id="cd06225">
    <property type="entry name" value="HAMP"/>
    <property type="match status" value="1"/>
</dbReference>
<evidence type="ECO:0000256" key="1">
    <source>
        <dbReference type="ARBA" id="ARBA00000085"/>
    </source>
</evidence>
<evidence type="ECO:0000256" key="9">
    <source>
        <dbReference type="ARBA" id="ARBA00022777"/>
    </source>
</evidence>
<dbReference type="Pfam" id="PF00672">
    <property type="entry name" value="HAMP"/>
    <property type="match status" value="1"/>
</dbReference>
<feature type="modified residue" description="4-aspartylphosphate" evidence="17">
    <location>
        <position position="599"/>
    </location>
</feature>
<feature type="transmembrane region" description="Helical" evidence="20">
    <location>
        <begin position="162"/>
        <end position="183"/>
    </location>
</feature>
<evidence type="ECO:0000256" key="20">
    <source>
        <dbReference type="SAM" id="Phobius"/>
    </source>
</evidence>
<dbReference type="InterPro" id="IPR036890">
    <property type="entry name" value="HATPase_C_sf"/>
</dbReference>
<keyword evidence="6" id="KW-0808">Transferase</keyword>
<dbReference type="InterPro" id="IPR005467">
    <property type="entry name" value="His_kinase_dom"/>
</dbReference>
<feature type="domain" description="Histidine kinase" evidence="21">
    <location>
        <begin position="296"/>
        <end position="520"/>
    </location>
</feature>
<keyword evidence="11 20" id="KW-1133">Transmembrane helix</keyword>
<dbReference type="Pfam" id="PF00512">
    <property type="entry name" value="HisKA"/>
    <property type="match status" value="1"/>
</dbReference>
<organism evidence="25 26">
    <name type="scientific">Dissulfurirhabdus thermomarina</name>
    <dbReference type="NCBI Taxonomy" id="1765737"/>
    <lineage>
        <taxon>Bacteria</taxon>
        <taxon>Deltaproteobacteria</taxon>
        <taxon>Dissulfurirhabdaceae</taxon>
        <taxon>Dissulfurirhabdus</taxon>
    </lineage>
</organism>
<feature type="modified residue" description="Phosphohistidine" evidence="16">
    <location>
        <position position="760"/>
    </location>
</feature>
<dbReference type="SUPFAM" id="SSF158472">
    <property type="entry name" value="HAMP domain-like"/>
    <property type="match status" value="1"/>
</dbReference>
<feature type="domain" description="HPt" evidence="24">
    <location>
        <begin position="721"/>
        <end position="823"/>
    </location>
</feature>
<dbReference type="CDD" id="cd00088">
    <property type="entry name" value="HPT"/>
    <property type="match status" value="1"/>
</dbReference>
<evidence type="ECO:0000256" key="8">
    <source>
        <dbReference type="ARBA" id="ARBA00022741"/>
    </source>
</evidence>
<name>A0A6N9TVD4_DISTH</name>
<proteinExistence type="predicted"/>
<dbReference type="InterPro" id="IPR004358">
    <property type="entry name" value="Sig_transdc_His_kin-like_C"/>
</dbReference>
<dbReference type="CDD" id="cd17546">
    <property type="entry name" value="REC_hyHK_CKI1_RcsC-like"/>
    <property type="match status" value="1"/>
</dbReference>
<dbReference type="InterPro" id="IPR033417">
    <property type="entry name" value="CHASE8"/>
</dbReference>
<evidence type="ECO:0000256" key="14">
    <source>
        <dbReference type="ARBA" id="ARBA00064003"/>
    </source>
</evidence>
<evidence type="ECO:0000256" key="18">
    <source>
        <dbReference type="SAM" id="Coils"/>
    </source>
</evidence>
<dbReference type="CDD" id="cd16922">
    <property type="entry name" value="HATPase_EvgS-ArcB-TorS-like"/>
    <property type="match status" value="1"/>
</dbReference>
<evidence type="ECO:0000256" key="5">
    <source>
        <dbReference type="ARBA" id="ARBA00022553"/>
    </source>
</evidence>
<dbReference type="InterPro" id="IPR003661">
    <property type="entry name" value="HisK_dim/P_dom"/>
</dbReference>
<evidence type="ECO:0000256" key="10">
    <source>
        <dbReference type="ARBA" id="ARBA00022840"/>
    </source>
</evidence>
<keyword evidence="9" id="KW-0418">Kinase</keyword>
<evidence type="ECO:0000256" key="3">
    <source>
        <dbReference type="ARBA" id="ARBA00012438"/>
    </source>
</evidence>
<feature type="region of interest" description="Disordered" evidence="19">
    <location>
        <begin position="681"/>
        <end position="701"/>
    </location>
</feature>
<evidence type="ECO:0000256" key="13">
    <source>
        <dbReference type="ARBA" id="ARBA00023136"/>
    </source>
</evidence>
<dbReference type="Gene3D" id="3.40.50.2300">
    <property type="match status" value="1"/>
</dbReference>
<dbReference type="Pfam" id="PF00072">
    <property type="entry name" value="Response_reg"/>
    <property type="match status" value="1"/>
</dbReference>
<dbReference type="PRINTS" id="PR00344">
    <property type="entry name" value="BCTRLSENSOR"/>
</dbReference>
<dbReference type="EC" id="2.7.13.3" evidence="3"/>
<keyword evidence="8" id="KW-0547">Nucleotide-binding</keyword>
<dbReference type="FunFam" id="1.10.287.130:FF:000002">
    <property type="entry name" value="Two-component osmosensing histidine kinase"/>
    <property type="match status" value="1"/>
</dbReference>